<dbReference type="STRING" id="113653.GAH_00137"/>
<evidence type="ECO:0000313" key="2">
    <source>
        <dbReference type="Proteomes" id="UP000034723"/>
    </source>
</evidence>
<dbReference type="GeneID" id="24802725"/>
<accession>A0A0F7IHQ5</accession>
<proteinExistence type="predicted"/>
<dbReference type="EMBL" id="CP011267">
    <property type="protein sequence ID" value="AKG92504.1"/>
    <property type="molecule type" value="Genomic_DNA"/>
</dbReference>
<dbReference type="InParanoid" id="A0A0F7IHQ5"/>
<dbReference type="HOGENOM" id="CLU_2645678_0_0_2"/>
<dbReference type="AlphaFoldDB" id="A0A0F7IHQ5"/>
<dbReference type="OrthoDB" id="51518at2157"/>
<gene>
    <name evidence="1" type="ORF">GAH_00137</name>
</gene>
<reference evidence="1 2" key="1">
    <citation type="submission" date="2015-04" db="EMBL/GenBank/DDBJ databases">
        <title>The complete genome sequence of the hyperthermophilic, obligate iron-reducing archaeon Geoglobus ahangari strain 234T.</title>
        <authorList>
            <person name="Manzella M.P."/>
            <person name="Holmes D.E."/>
            <person name="Rocheleau J.M."/>
            <person name="Chung A."/>
            <person name="Reguera G."/>
            <person name="Kashefi K."/>
        </authorList>
    </citation>
    <scope>NUCLEOTIDE SEQUENCE [LARGE SCALE GENOMIC DNA]</scope>
    <source>
        <strain evidence="1 2">234</strain>
    </source>
</reference>
<dbReference type="KEGG" id="gah:GAH_00137"/>
<dbReference type="Proteomes" id="UP000034723">
    <property type="component" value="Chromosome"/>
</dbReference>
<organism evidence="1 2">
    <name type="scientific">Geoglobus ahangari</name>
    <dbReference type="NCBI Taxonomy" id="113653"/>
    <lineage>
        <taxon>Archaea</taxon>
        <taxon>Methanobacteriati</taxon>
        <taxon>Methanobacteriota</taxon>
        <taxon>Archaeoglobi</taxon>
        <taxon>Archaeoglobales</taxon>
        <taxon>Archaeoglobaceae</taxon>
        <taxon>Geoglobus</taxon>
    </lineage>
</organism>
<protein>
    <recommendedName>
        <fullName evidence="3">Pyruvate carboxylase subunit B</fullName>
    </recommendedName>
</protein>
<evidence type="ECO:0008006" key="3">
    <source>
        <dbReference type="Google" id="ProtNLM"/>
    </source>
</evidence>
<name>A0A0F7IHQ5_9EURY</name>
<evidence type="ECO:0000313" key="1">
    <source>
        <dbReference type="EMBL" id="AKG92504.1"/>
    </source>
</evidence>
<dbReference type="RefSeq" id="WP_048094230.1">
    <property type="nucleotide sequence ID" value="NZ_CP011267.1"/>
</dbReference>
<sequence length="74" mass="9018">MREEVYFKLRESVERYFREAEEGGFSYKRVQWELDNLIYPYIGSFLASGEISREQAEELFRMCEERLRALKEPL</sequence>
<keyword evidence="2" id="KW-1185">Reference proteome</keyword>